<accession>A0A5N7AQN5</accession>
<keyword evidence="2" id="KW-1185">Reference proteome</keyword>
<organism evidence="1 2">
    <name type="scientific">Aspergillus bertholletiae</name>
    <dbReference type="NCBI Taxonomy" id="1226010"/>
    <lineage>
        <taxon>Eukaryota</taxon>
        <taxon>Fungi</taxon>
        <taxon>Dikarya</taxon>
        <taxon>Ascomycota</taxon>
        <taxon>Pezizomycotina</taxon>
        <taxon>Eurotiomycetes</taxon>
        <taxon>Eurotiomycetidae</taxon>
        <taxon>Eurotiales</taxon>
        <taxon>Aspergillaceae</taxon>
        <taxon>Aspergillus</taxon>
        <taxon>Aspergillus subgen. Circumdati</taxon>
    </lineage>
</organism>
<dbReference type="AlphaFoldDB" id="A0A5N7AQN5"/>
<dbReference type="Proteomes" id="UP000326198">
    <property type="component" value="Unassembled WGS sequence"/>
</dbReference>
<dbReference type="OrthoDB" id="76567at2759"/>
<gene>
    <name evidence="1" type="ORF">BDV26DRAFT_274624</name>
</gene>
<evidence type="ECO:0000313" key="1">
    <source>
        <dbReference type="EMBL" id="KAE8372174.1"/>
    </source>
</evidence>
<reference evidence="1 2" key="1">
    <citation type="submission" date="2019-04" db="EMBL/GenBank/DDBJ databases">
        <title>Friends and foes A comparative genomics studyof 23 Aspergillus species from section Flavi.</title>
        <authorList>
            <consortium name="DOE Joint Genome Institute"/>
            <person name="Kjaerbolling I."/>
            <person name="Vesth T."/>
            <person name="Frisvad J.C."/>
            <person name="Nybo J.L."/>
            <person name="Theobald S."/>
            <person name="Kildgaard S."/>
            <person name="Isbrandt T."/>
            <person name="Kuo A."/>
            <person name="Sato A."/>
            <person name="Lyhne E.K."/>
            <person name="Kogle M.E."/>
            <person name="Wiebenga A."/>
            <person name="Kun R.S."/>
            <person name="Lubbers R.J."/>
            <person name="Makela M.R."/>
            <person name="Barry K."/>
            <person name="Chovatia M."/>
            <person name="Clum A."/>
            <person name="Daum C."/>
            <person name="Haridas S."/>
            <person name="He G."/>
            <person name="LaButti K."/>
            <person name="Lipzen A."/>
            <person name="Mondo S."/>
            <person name="Riley R."/>
            <person name="Salamov A."/>
            <person name="Simmons B.A."/>
            <person name="Magnuson J.K."/>
            <person name="Henrissat B."/>
            <person name="Mortensen U.H."/>
            <person name="Larsen T.O."/>
            <person name="Devries R.P."/>
            <person name="Grigoriev I.V."/>
            <person name="Machida M."/>
            <person name="Baker S.E."/>
            <person name="Andersen M.R."/>
        </authorList>
    </citation>
    <scope>NUCLEOTIDE SEQUENCE [LARGE SCALE GENOMIC DNA]</scope>
    <source>
        <strain evidence="1 2">IBT 29228</strain>
    </source>
</reference>
<proteinExistence type="predicted"/>
<protein>
    <submittedName>
        <fullName evidence="1">Uncharacterized protein</fullName>
    </submittedName>
</protein>
<dbReference type="EMBL" id="ML736372">
    <property type="protein sequence ID" value="KAE8372174.1"/>
    <property type="molecule type" value="Genomic_DNA"/>
</dbReference>
<sequence>MELKKEIRSRGSTTVRIGNWVKEADESWVLTTNNSPITTTLEIGLSESSQKLATDARGWLETNGTTVQVALTMAINRSRPQVVINRYELSPPQSITRTRASRSVACCVETINITRGNNTTAASGGLTIPFKKFTGRDMNPNNPLERDLFIPDYKLGELAEVVWEPQGFV</sequence>
<evidence type="ECO:0000313" key="2">
    <source>
        <dbReference type="Proteomes" id="UP000326198"/>
    </source>
</evidence>
<name>A0A5N7AQN5_9EURO</name>